<protein>
    <submittedName>
        <fullName evidence="1">Uncharacterized protein</fullName>
    </submittedName>
</protein>
<proteinExistence type="predicted"/>
<gene>
    <name evidence="1" type="ORF">A7D00_6845</name>
</gene>
<organism evidence="1 2">
    <name type="scientific">Trichophyton violaceum</name>
    <dbReference type="NCBI Taxonomy" id="34388"/>
    <lineage>
        <taxon>Eukaryota</taxon>
        <taxon>Fungi</taxon>
        <taxon>Dikarya</taxon>
        <taxon>Ascomycota</taxon>
        <taxon>Pezizomycotina</taxon>
        <taxon>Eurotiomycetes</taxon>
        <taxon>Eurotiomycetidae</taxon>
        <taxon>Onygenales</taxon>
        <taxon>Arthrodermataceae</taxon>
        <taxon>Trichophyton</taxon>
    </lineage>
</organism>
<name>A0A178FAX0_TRIVO</name>
<keyword evidence="2" id="KW-1185">Reference proteome</keyword>
<comment type="caution">
    <text evidence="1">The sequence shown here is derived from an EMBL/GenBank/DDBJ whole genome shotgun (WGS) entry which is preliminary data.</text>
</comment>
<dbReference type="EMBL" id="LHPN01000016">
    <property type="protein sequence ID" value="OAL69086.1"/>
    <property type="molecule type" value="Genomic_DNA"/>
</dbReference>
<accession>A0A178FAX0</accession>
<sequence length="69" mass="7865">MGVIGYSSMELVLIISTYADWLIRVGLDEPCHCRTMQTLDLQTRQKESKVKAKVMVMVMVMVMVVNSRT</sequence>
<evidence type="ECO:0000313" key="1">
    <source>
        <dbReference type="EMBL" id="OAL69086.1"/>
    </source>
</evidence>
<dbReference type="Proteomes" id="UP000243519">
    <property type="component" value="Unassembled WGS sequence"/>
</dbReference>
<dbReference type="AlphaFoldDB" id="A0A178FAX0"/>
<reference evidence="1 2" key="1">
    <citation type="submission" date="2016-05" db="EMBL/GenBank/DDBJ databases">
        <title>Genome sequencing of Trichophyton violaceum CMCC(F)T3l isolated from hair.</title>
        <authorList>
            <person name="Zhan P."/>
            <person name="Tao Y."/>
            <person name="Liu W."/>
        </authorList>
    </citation>
    <scope>NUCLEOTIDE SEQUENCE [LARGE SCALE GENOMIC DNA]</scope>
    <source>
        <strain evidence="2">CMCC(F)T3l</strain>
    </source>
</reference>
<evidence type="ECO:0000313" key="2">
    <source>
        <dbReference type="Proteomes" id="UP000243519"/>
    </source>
</evidence>